<dbReference type="KEGG" id="pmrn:116954720"/>
<feature type="compositionally biased region" description="Gly residues" evidence="1">
    <location>
        <begin position="8"/>
        <end position="19"/>
    </location>
</feature>
<feature type="region of interest" description="Disordered" evidence="1">
    <location>
        <begin position="429"/>
        <end position="477"/>
    </location>
</feature>
<name>A0AAJ7XFI0_PETMA</name>
<evidence type="ECO:0000313" key="4">
    <source>
        <dbReference type="RefSeq" id="XP_032831353.1"/>
    </source>
</evidence>
<evidence type="ECO:0000256" key="2">
    <source>
        <dbReference type="SAM" id="Phobius"/>
    </source>
</evidence>
<proteinExistence type="predicted"/>
<keyword evidence="3" id="KW-1185">Reference proteome</keyword>
<keyword evidence="2" id="KW-1133">Transmembrane helix</keyword>
<feature type="region of interest" description="Disordered" evidence="1">
    <location>
        <begin position="1"/>
        <end position="22"/>
    </location>
</feature>
<gene>
    <name evidence="4" type="primary">LOC116954720</name>
</gene>
<protein>
    <submittedName>
        <fullName evidence="4">Nuclease SbcCD subunit C-like</fullName>
    </submittedName>
</protein>
<accession>A0AAJ7XFI0</accession>
<sequence>MAVVRQRGGPGAGGAGGRVGTTTTTATTATAAGDVAKPTGGRVTWLLLLLGVVLGVVLGAHLYIAWARVGEARETAQRAADASVELARRVREVVNQLEPLRVSAEGTRRDLDEAAARLDAADGAASDSLASLERRLAVDIAAFARELGQEQLRREELRREVAAAASWRERVDAETSDVLRRLLAVEELGEKVAARDDGLRPRLEELSGGLESLRRTQQAGVERLERLESATGEGAAERRALAERLSSQVAAAAEERRERDAEASRELGALRAALDAAAQRWEEARGRAEAALDGARRDVDGLRRTAEDHEGRLGEVAEAVTALEERAAESGEGEAASERLGRLEGRLAGLEEARGREDGGGGAEVAAEVEELRAAVGDAVERVRAAEERWRAAAESAGAADRLRELVGDAVARSEERLVGELEARIAEAAAATSAARGEGRSPGDAGDAGDGGNGDDGDDDDEGEVEPAGVSLGSLREELRRVTEQLAAVQSAVLEGAGAGGAQ</sequence>
<evidence type="ECO:0000313" key="3">
    <source>
        <dbReference type="Proteomes" id="UP001318040"/>
    </source>
</evidence>
<organism evidence="3 4">
    <name type="scientific">Petromyzon marinus</name>
    <name type="common">Sea lamprey</name>
    <dbReference type="NCBI Taxonomy" id="7757"/>
    <lineage>
        <taxon>Eukaryota</taxon>
        <taxon>Metazoa</taxon>
        <taxon>Chordata</taxon>
        <taxon>Craniata</taxon>
        <taxon>Vertebrata</taxon>
        <taxon>Cyclostomata</taxon>
        <taxon>Hyperoartia</taxon>
        <taxon>Petromyzontiformes</taxon>
        <taxon>Petromyzontidae</taxon>
        <taxon>Petromyzon</taxon>
    </lineage>
</organism>
<dbReference type="RefSeq" id="XP_032831353.1">
    <property type="nucleotide sequence ID" value="XM_032975462.1"/>
</dbReference>
<feature type="compositionally biased region" description="Acidic residues" evidence="1">
    <location>
        <begin position="454"/>
        <end position="466"/>
    </location>
</feature>
<keyword evidence="2" id="KW-0812">Transmembrane</keyword>
<dbReference type="AlphaFoldDB" id="A0AAJ7XFI0"/>
<feature type="transmembrane region" description="Helical" evidence="2">
    <location>
        <begin position="45"/>
        <end position="66"/>
    </location>
</feature>
<keyword evidence="2" id="KW-0472">Membrane</keyword>
<evidence type="ECO:0000256" key="1">
    <source>
        <dbReference type="SAM" id="MobiDB-lite"/>
    </source>
</evidence>
<reference evidence="4" key="1">
    <citation type="submission" date="2025-08" db="UniProtKB">
        <authorList>
            <consortium name="RefSeq"/>
        </authorList>
    </citation>
    <scope>IDENTIFICATION</scope>
    <source>
        <tissue evidence="4">Sperm</tissue>
    </source>
</reference>
<dbReference type="Proteomes" id="UP001318040">
    <property type="component" value="Chromosome 56"/>
</dbReference>